<accession>A0A9P7ZFK1</accession>
<gene>
    <name evidence="2" type="ORF">F5Z01DRAFT_664185</name>
</gene>
<keyword evidence="3" id="KW-1185">Reference proteome</keyword>
<dbReference type="AlphaFoldDB" id="A0A9P7ZFK1"/>
<dbReference type="InterPro" id="IPR036188">
    <property type="entry name" value="FAD/NAD-bd_sf"/>
</dbReference>
<dbReference type="InterPro" id="IPR023753">
    <property type="entry name" value="FAD/NAD-binding_dom"/>
</dbReference>
<dbReference type="PRINTS" id="PR00368">
    <property type="entry name" value="FADPNR"/>
</dbReference>
<evidence type="ECO:0000313" key="2">
    <source>
        <dbReference type="EMBL" id="KAG9251184.1"/>
    </source>
</evidence>
<dbReference type="RefSeq" id="XP_046115108.1">
    <property type="nucleotide sequence ID" value="XM_046264081.1"/>
</dbReference>
<evidence type="ECO:0000259" key="1">
    <source>
        <dbReference type="Pfam" id="PF07992"/>
    </source>
</evidence>
<dbReference type="GeneID" id="70294984"/>
<dbReference type="OrthoDB" id="202203at2759"/>
<dbReference type="GO" id="GO:0004174">
    <property type="term" value="F:electron-transferring-flavoprotein dehydrogenase activity"/>
    <property type="evidence" value="ECO:0007669"/>
    <property type="project" value="TreeGrafter"/>
</dbReference>
<proteinExistence type="predicted"/>
<dbReference type="Gene3D" id="3.50.50.100">
    <property type="match status" value="1"/>
</dbReference>
<feature type="domain" description="FAD/NAD(P)-binding" evidence="1">
    <location>
        <begin position="50"/>
        <end position="333"/>
    </location>
</feature>
<sequence>MFQHTILWLDAVAEIAAIVAAEVVRGMNAFFLRQQIRVLGSTPPEQRTQNVVVVGASFAGYHAARLMARSLPRNSHYRVVVIEPNSHFQFTWLLPRFCVAPGHEHKAFIPYGGYISGTAPGSLQWVRDWVTDIGKNIVTVGNEDVIPYEYLVVATGSGVRQGLPSRVNATDKTEGVKLLREFQASIQSAKRIVVVGGGAAGVELATDAKSKYPEKHVTLVHSRSAPMHLWASSLQKAALEGLERLGCELILNERVIEQDDKAGTITLQSGKVMETDCVVNCTGQKPSSELIAKLSPSSIASTGHIKVNPNLSIRDDSLSDRVYICGDVADTQTPNPNARSAMLQGSVVADNVLLAIKDQKPRHVYKNHWLQGFIKLTLGLDRSVSLFGHGETALLFQSREKKEDLMAAQGWKHLGAKPFVDDSSSPKSC</sequence>
<name>A0A9P7ZFK1_9HYPO</name>
<organism evidence="2 3">
    <name type="scientific">Emericellopsis atlantica</name>
    <dbReference type="NCBI Taxonomy" id="2614577"/>
    <lineage>
        <taxon>Eukaryota</taxon>
        <taxon>Fungi</taxon>
        <taxon>Dikarya</taxon>
        <taxon>Ascomycota</taxon>
        <taxon>Pezizomycotina</taxon>
        <taxon>Sordariomycetes</taxon>
        <taxon>Hypocreomycetidae</taxon>
        <taxon>Hypocreales</taxon>
        <taxon>Bionectriaceae</taxon>
        <taxon>Emericellopsis</taxon>
    </lineage>
</organism>
<dbReference type="PANTHER" id="PTHR43735">
    <property type="entry name" value="APOPTOSIS-INDUCING FACTOR 1"/>
    <property type="match status" value="1"/>
</dbReference>
<dbReference type="GO" id="GO:0050660">
    <property type="term" value="F:flavin adenine dinucleotide binding"/>
    <property type="evidence" value="ECO:0007669"/>
    <property type="project" value="TreeGrafter"/>
</dbReference>
<protein>
    <recommendedName>
        <fullName evidence="1">FAD/NAD(P)-binding domain-containing protein</fullName>
    </recommendedName>
</protein>
<dbReference type="PANTHER" id="PTHR43735:SF5">
    <property type="entry name" value="FAD_NAD(P)-BINDING DOMAIN-CONTAINING PROTEIN"/>
    <property type="match status" value="1"/>
</dbReference>
<comment type="caution">
    <text evidence="2">The sequence shown here is derived from an EMBL/GenBank/DDBJ whole genome shotgun (WGS) entry which is preliminary data.</text>
</comment>
<dbReference type="SUPFAM" id="SSF51905">
    <property type="entry name" value="FAD/NAD(P)-binding domain"/>
    <property type="match status" value="1"/>
</dbReference>
<reference evidence="2" key="1">
    <citation type="journal article" date="2021" name="IMA Fungus">
        <title>Genomic characterization of three marine fungi, including Emericellopsis atlantica sp. nov. with signatures of a generalist lifestyle and marine biomass degradation.</title>
        <authorList>
            <person name="Hagestad O.C."/>
            <person name="Hou L."/>
            <person name="Andersen J.H."/>
            <person name="Hansen E.H."/>
            <person name="Altermark B."/>
            <person name="Li C."/>
            <person name="Kuhnert E."/>
            <person name="Cox R.J."/>
            <person name="Crous P.W."/>
            <person name="Spatafora J.W."/>
            <person name="Lail K."/>
            <person name="Amirebrahimi M."/>
            <person name="Lipzen A."/>
            <person name="Pangilinan J."/>
            <person name="Andreopoulos W."/>
            <person name="Hayes R.D."/>
            <person name="Ng V."/>
            <person name="Grigoriev I.V."/>
            <person name="Jackson S.A."/>
            <person name="Sutton T.D.S."/>
            <person name="Dobson A.D.W."/>
            <person name="Rama T."/>
        </authorList>
    </citation>
    <scope>NUCLEOTIDE SEQUENCE</scope>
    <source>
        <strain evidence="2">TS7</strain>
    </source>
</reference>
<dbReference type="EMBL" id="MU251270">
    <property type="protein sequence ID" value="KAG9251184.1"/>
    <property type="molecule type" value="Genomic_DNA"/>
</dbReference>
<dbReference type="Pfam" id="PF07992">
    <property type="entry name" value="Pyr_redox_2"/>
    <property type="match status" value="1"/>
</dbReference>
<evidence type="ECO:0000313" key="3">
    <source>
        <dbReference type="Proteomes" id="UP000887229"/>
    </source>
</evidence>
<dbReference type="Proteomes" id="UP000887229">
    <property type="component" value="Unassembled WGS sequence"/>
</dbReference>
<dbReference type="GO" id="GO:0005737">
    <property type="term" value="C:cytoplasm"/>
    <property type="evidence" value="ECO:0007669"/>
    <property type="project" value="TreeGrafter"/>
</dbReference>
<dbReference type="PRINTS" id="PR00411">
    <property type="entry name" value="PNDRDTASEI"/>
</dbReference>